<name>A0A917VQK4_9ACTN</name>
<reference evidence="3" key="1">
    <citation type="journal article" date="2014" name="Int. J. Syst. Evol. Microbiol.">
        <title>Complete genome sequence of Corynebacterium casei LMG S-19264T (=DSM 44701T), isolated from a smear-ripened cheese.</title>
        <authorList>
            <consortium name="US DOE Joint Genome Institute (JGI-PGF)"/>
            <person name="Walter F."/>
            <person name="Albersmeier A."/>
            <person name="Kalinowski J."/>
            <person name="Ruckert C."/>
        </authorList>
    </citation>
    <scope>NUCLEOTIDE SEQUENCE</scope>
    <source>
        <strain evidence="3">JCM 3035</strain>
    </source>
</reference>
<dbReference type="AlphaFoldDB" id="A0A917VQK4"/>
<dbReference type="InterPro" id="IPR025295">
    <property type="entry name" value="eCIS_core_dom"/>
</dbReference>
<protein>
    <recommendedName>
        <fullName evidence="2">eCIS core domain-containing protein</fullName>
    </recommendedName>
</protein>
<evidence type="ECO:0000313" key="3">
    <source>
        <dbReference type="EMBL" id="GGL04320.1"/>
    </source>
</evidence>
<reference evidence="3" key="2">
    <citation type="submission" date="2020-09" db="EMBL/GenBank/DDBJ databases">
        <authorList>
            <person name="Sun Q."/>
            <person name="Ohkuma M."/>
        </authorList>
    </citation>
    <scope>NUCLEOTIDE SEQUENCE</scope>
    <source>
        <strain evidence="3">JCM 3035</strain>
    </source>
</reference>
<evidence type="ECO:0000256" key="1">
    <source>
        <dbReference type="SAM" id="MobiDB-lite"/>
    </source>
</evidence>
<dbReference type="EMBL" id="BMPQ01000030">
    <property type="protein sequence ID" value="GGL04320.1"/>
    <property type="molecule type" value="Genomic_DNA"/>
</dbReference>
<dbReference type="Pfam" id="PF13699">
    <property type="entry name" value="eCIS_core"/>
    <property type="match status" value="1"/>
</dbReference>
<feature type="compositionally biased region" description="Polar residues" evidence="1">
    <location>
        <begin position="752"/>
        <end position="770"/>
    </location>
</feature>
<feature type="region of interest" description="Disordered" evidence="1">
    <location>
        <begin position="1"/>
        <end position="37"/>
    </location>
</feature>
<feature type="region of interest" description="Disordered" evidence="1">
    <location>
        <begin position="1030"/>
        <end position="1049"/>
    </location>
</feature>
<dbReference type="Proteomes" id="UP000637788">
    <property type="component" value="Unassembled WGS sequence"/>
</dbReference>
<gene>
    <name evidence="3" type="ORF">GCM10010094_76430</name>
</gene>
<feature type="compositionally biased region" description="Low complexity" evidence="1">
    <location>
        <begin position="141"/>
        <end position="161"/>
    </location>
</feature>
<evidence type="ECO:0000313" key="4">
    <source>
        <dbReference type="Proteomes" id="UP000637788"/>
    </source>
</evidence>
<feature type="domain" description="eCIS core" evidence="2">
    <location>
        <begin position="52"/>
        <end position="125"/>
    </location>
</feature>
<dbReference type="RefSeq" id="WP_213089405.1">
    <property type="nucleotide sequence ID" value="NZ_BMPQ01000030.1"/>
</dbReference>
<feature type="compositionally biased region" description="Polar residues" evidence="1">
    <location>
        <begin position="17"/>
        <end position="27"/>
    </location>
</feature>
<accession>A0A917VQK4</accession>
<feature type="region of interest" description="Disordered" evidence="1">
    <location>
        <begin position="126"/>
        <end position="166"/>
    </location>
</feature>
<proteinExistence type="predicted"/>
<feature type="region of interest" description="Disordered" evidence="1">
    <location>
        <begin position="673"/>
        <end position="883"/>
    </location>
</feature>
<evidence type="ECO:0000259" key="2">
    <source>
        <dbReference type="Pfam" id="PF13699"/>
    </source>
</evidence>
<sequence length="1049" mass="113388">MRTHGRTTSKDSERTTTHPAPSRTQPPSVRASLPATQRAYGNRAVGALLGQPLEPGLRSRLESRLGADFTDVRLHVDARSPRELGAPAVTQGEHIYLAQGEHRPDSAAGARLLTHELAHVVQQRGPAGTPLAAGRAEAEADATVAGGATPTPGSAPAGAVQPAPPVLGRLRYPDLPWDRDRAKALSMLSPDQRGLVEGEEREIAGLNREQELRRAAELQGVPGELAEEEAAPTDPSLLERASGYAAWAGSTITGHSNYTLVRDRVPNQEGAELAHAICEHTRSHGEIADALEGSDNPERVAAAIMRSPMLSSSLPLKQLAGTPDGRRLLDLLHRHLTAGMTGPVGGLFRGALPIPLLDDSDQLMKGAARVMQARLSATPVERWAEAAAHPEKVPFLPFQMQNFNKSPQSPLEAWFIPGGKLRVRLRSTTVTDYPEEWQGLKRFNAVTVDLDPDEIIAVRRYDQGGRLQPMPARGLLQLHQEFLQNATRKVQLTGSIGTGIAGGAAGATTKLGKALLWGDRASLALAAAAPLVDENRDWLKENKFEGVLDTFDFLNAASQWYGLGRMAMAAPELLYSLHRRRTEFRKRRQELGESVPREREAVLDAIERQLAAIPEPKPGPDPVRRASADESPGPLARTDQLLVTSKSSQEMERAVSAYRRSQGLDMARRLSAFEQSHEPPPLSTTPQRNLDFEREGFTVQGSGPRRSGSRGSGGRAAGPGMTAAASGSVNTPPIWTSLLPETQTPPRPAHDTTPSGWTTGNGAEPQSTFQAYAPDPIPSVGSKRRSADAPAATTAPEPATAPRAATGSEPTQQARPSGDALDDPTPLRLPGERSREQSGGLTAPGAPSSGPMTAPRAEGGGPRYFPPARTTPPPVAEPEEERTPLELAKKVPLLKVRRGVFRMTPELRALFRDLPIYLDPVKNEWMDSPGVLQPDHFVPVTYILNEIIGPQRINLLTNEQISALLTYEGNIAAFPAPQNYSKQGLLPSQWRKFRDEDIDPAWSEQAYRFEQEIIAELTHKMNDYIIANQAAAAKPKKKKTSAPGDPHPP</sequence>
<feature type="region of interest" description="Disordered" evidence="1">
    <location>
        <begin position="611"/>
        <end position="640"/>
    </location>
</feature>
<feature type="compositionally biased region" description="Low complexity" evidence="1">
    <location>
        <begin position="788"/>
        <end position="806"/>
    </location>
</feature>
<keyword evidence="4" id="KW-1185">Reference proteome</keyword>
<organism evidence="3 4">
    <name type="scientific">Streptomyces flaveus</name>
    <dbReference type="NCBI Taxonomy" id="66370"/>
    <lineage>
        <taxon>Bacteria</taxon>
        <taxon>Bacillati</taxon>
        <taxon>Actinomycetota</taxon>
        <taxon>Actinomycetes</taxon>
        <taxon>Kitasatosporales</taxon>
        <taxon>Streptomycetaceae</taxon>
        <taxon>Streptomyces</taxon>
        <taxon>Streptomyces aurantiacus group</taxon>
    </lineage>
</organism>
<feature type="compositionally biased region" description="Polar residues" evidence="1">
    <location>
        <begin position="725"/>
        <end position="744"/>
    </location>
</feature>
<comment type="caution">
    <text evidence="3">The sequence shown here is derived from an EMBL/GenBank/DDBJ whole genome shotgun (WGS) entry which is preliminary data.</text>
</comment>